<dbReference type="Proteomes" id="UP001195483">
    <property type="component" value="Unassembled WGS sequence"/>
</dbReference>
<organism evidence="1 2">
    <name type="scientific">Potamilus streckersoni</name>
    <dbReference type="NCBI Taxonomy" id="2493646"/>
    <lineage>
        <taxon>Eukaryota</taxon>
        <taxon>Metazoa</taxon>
        <taxon>Spiralia</taxon>
        <taxon>Lophotrochozoa</taxon>
        <taxon>Mollusca</taxon>
        <taxon>Bivalvia</taxon>
        <taxon>Autobranchia</taxon>
        <taxon>Heteroconchia</taxon>
        <taxon>Palaeoheterodonta</taxon>
        <taxon>Unionida</taxon>
        <taxon>Unionoidea</taxon>
        <taxon>Unionidae</taxon>
        <taxon>Ambleminae</taxon>
        <taxon>Lampsilini</taxon>
        <taxon>Potamilus</taxon>
    </lineage>
</organism>
<reference evidence="1" key="3">
    <citation type="submission" date="2023-05" db="EMBL/GenBank/DDBJ databases">
        <authorList>
            <person name="Smith C.H."/>
        </authorList>
    </citation>
    <scope>NUCLEOTIDE SEQUENCE</scope>
    <source>
        <strain evidence="1">CHS0354</strain>
        <tissue evidence="1">Mantle</tissue>
    </source>
</reference>
<keyword evidence="2" id="KW-1185">Reference proteome</keyword>
<reference evidence="1" key="2">
    <citation type="journal article" date="2021" name="Genome Biol. Evol.">
        <title>Developing a high-quality reference genome for a parasitic bivalve with doubly uniparental inheritance (Bivalvia: Unionida).</title>
        <authorList>
            <person name="Smith C.H."/>
        </authorList>
    </citation>
    <scope>NUCLEOTIDE SEQUENCE</scope>
    <source>
        <strain evidence="1">CHS0354</strain>
        <tissue evidence="1">Mantle</tissue>
    </source>
</reference>
<sequence>MNDCNNRIIFDDILPHMIFKTKYRLLATPCRIFKAKHCLLATPCRIFKTKHLLATPRRIFTRAFCDKCCGVIEWPQKILLMIIINVRRRLMSALP</sequence>
<accession>A0AAE0VK51</accession>
<proteinExistence type="predicted"/>
<protein>
    <submittedName>
        <fullName evidence="1">Uncharacterized protein</fullName>
    </submittedName>
</protein>
<dbReference type="AlphaFoldDB" id="A0AAE0VK51"/>
<name>A0AAE0VK51_9BIVA</name>
<dbReference type="EMBL" id="JAEAOA010001942">
    <property type="protein sequence ID" value="KAK3581248.1"/>
    <property type="molecule type" value="Genomic_DNA"/>
</dbReference>
<reference evidence="1" key="1">
    <citation type="journal article" date="2021" name="Genome Biol. Evol.">
        <title>A High-Quality Reference Genome for a Parasitic Bivalve with Doubly Uniparental Inheritance (Bivalvia: Unionida).</title>
        <authorList>
            <person name="Smith C.H."/>
        </authorList>
    </citation>
    <scope>NUCLEOTIDE SEQUENCE</scope>
    <source>
        <strain evidence="1">CHS0354</strain>
    </source>
</reference>
<gene>
    <name evidence="1" type="ORF">CHS0354_032969</name>
</gene>
<comment type="caution">
    <text evidence="1">The sequence shown here is derived from an EMBL/GenBank/DDBJ whole genome shotgun (WGS) entry which is preliminary data.</text>
</comment>
<evidence type="ECO:0000313" key="1">
    <source>
        <dbReference type="EMBL" id="KAK3581248.1"/>
    </source>
</evidence>
<evidence type="ECO:0000313" key="2">
    <source>
        <dbReference type="Proteomes" id="UP001195483"/>
    </source>
</evidence>